<keyword evidence="13" id="KW-0547">Nucleotide-binding</keyword>
<comment type="cofactor">
    <cofactor evidence="2">
        <name>NAD(+)</name>
        <dbReference type="ChEBI" id="CHEBI:57540"/>
    </cofactor>
</comment>
<dbReference type="AlphaFoldDB" id="A0A937IFV8"/>
<dbReference type="PANTHER" id="PTHR43622">
    <property type="entry name" value="3-DEHYDROQUINATE SYNTHASE"/>
    <property type="match status" value="1"/>
</dbReference>
<evidence type="ECO:0000256" key="16">
    <source>
        <dbReference type="ARBA" id="ARBA00023141"/>
    </source>
</evidence>
<comment type="catalytic activity">
    <reaction evidence="1">
        <text>7-phospho-2-dehydro-3-deoxy-D-arabino-heptonate = 3-dehydroquinate + phosphate</text>
        <dbReference type="Rhea" id="RHEA:21968"/>
        <dbReference type="ChEBI" id="CHEBI:32364"/>
        <dbReference type="ChEBI" id="CHEBI:43474"/>
        <dbReference type="ChEBI" id="CHEBI:58394"/>
        <dbReference type="EC" id="4.2.3.4"/>
    </reaction>
</comment>
<keyword evidence="15" id="KW-0520">NAD</keyword>
<evidence type="ECO:0000313" key="23">
    <source>
        <dbReference type="Proteomes" id="UP000704935"/>
    </source>
</evidence>
<keyword evidence="11" id="KW-0028">Amino-acid biosynthesis</keyword>
<evidence type="ECO:0000256" key="8">
    <source>
        <dbReference type="ARBA" id="ARBA00013031"/>
    </source>
</evidence>
<gene>
    <name evidence="22" type="primary">aroB</name>
    <name evidence="22" type="ORF">ISQ61_01195</name>
</gene>
<evidence type="ECO:0000256" key="18">
    <source>
        <dbReference type="ARBA" id="ARBA00023285"/>
    </source>
</evidence>
<protein>
    <recommendedName>
        <fullName evidence="9 19">3-dehydroquinate synthase</fullName>
        <ecNumber evidence="8 19">4.2.3.4</ecNumber>
    </recommendedName>
</protein>
<keyword evidence="14" id="KW-0862">Zinc</keyword>
<evidence type="ECO:0000256" key="15">
    <source>
        <dbReference type="ARBA" id="ARBA00023027"/>
    </source>
</evidence>
<reference evidence="22" key="1">
    <citation type="submission" date="2020-10" db="EMBL/GenBank/DDBJ databases">
        <title>Microbiome of the Black Sea water column analyzed by genome centric metagenomics.</title>
        <authorList>
            <person name="Cabello-Yeves P.J."/>
            <person name="Callieri C."/>
            <person name="Picazo A."/>
            <person name="Mehrshad M."/>
            <person name="Haro-Moreno J.M."/>
            <person name="Roda-Garcia J."/>
            <person name="Dzembekova N."/>
            <person name="Slabakova V."/>
            <person name="Slabakova N."/>
            <person name="Moncheva S."/>
            <person name="Rodriguez-Valera F."/>
        </authorList>
    </citation>
    <scope>NUCLEOTIDE SEQUENCE</scope>
    <source>
        <strain evidence="22">BS307-5m-G47</strain>
    </source>
</reference>
<dbReference type="GO" id="GO:0008652">
    <property type="term" value="P:amino acid biosynthetic process"/>
    <property type="evidence" value="ECO:0007669"/>
    <property type="project" value="UniProtKB-KW"/>
</dbReference>
<keyword evidence="12" id="KW-0479">Metal-binding</keyword>
<dbReference type="PIRSF" id="PIRSF001455">
    <property type="entry name" value="DHQ_synth"/>
    <property type="match status" value="1"/>
</dbReference>
<evidence type="ECO:0000259" key="21">
    <source>
        <dbReference type="Pfam" id="PF24621"/>
    </source>
</evidence>
<accession>A0A937IFV8</accession>
<feature type="domain" description="3-dehydroquinate synthase N-terminal" evidence="20">
    <location>
        <begin position="61"/>
        <end position="171"/>
    </location>
</feature>
<dbReference type="Gene3D" id="1.20.1090.10">
    <property type="entry name" value="Dehydroquinate synthase-like - alpha domain"/>
    <property type="match status" value="1"/>
</dbReference>
<proteinExistence type="inferred from homology"/>
<dbReference type="InterPro" id="IPR016037">
    <property type="entry name" value="DHQ_synth_AroB"/>
</dbReference>
<dbReference type="InterPro" id="IPR056179">
    <property type="entry name" value="DHQS_C"/>
</dbReference>
<dbReference type="GO" id="GO:0000166">
    <property type="term" value="F:nucleotide binding"/>
    <property type="evidence" value="ECO:0007669"/>
    <property type="project" value="UniProtKB-KW"/>
</dbReference>
<dbReference type="InterPro" id="IPR030960">
    <property type="entry name" value="DHQS/DOIS_N"/>
</dbReference>
<comment type="similarity">
    <text evidence="7">Belongs to the sugar phosphate cyclases superfamily. Dehydroquinate synthase family.</text>
</comment>
<dbReference type="InterPro" id="IPR030963">
    <property type="entry name" value="DHQ_synth_fam"/>
</dbReference>
<evidence type="ECO:0000256" key="1">
    <source>
        <dbReference type="ARBA" id="ARBA00001393"/>
    </source>
</evidence>
<evidence type="ECO:0000256" key="9">
    <source>
        <dbReference type="ARBA" id="ARBA00017684"/>
    </source>
</evidence>
<dbReference type="Gene3D" id="3.40.50.1970">
    <property type="match status" value="1"/>
</dbReference>
<comment type="subcellular location">
    <subcellularLocation>
        <location evidence="5">Cytoplasm</location>
    </subcellularLocation>
</comment>
<comment type="function">
    <text evidence="4">Catalyzes the conversion of 3-deoxy-D-arabino-heptulosonate 7-phosphate (DAHP) to dehydroquinate (DHQ).</text>
</comment>
<organism evidence="22 23">
    <name type="scientific">SAR86 cluster bacterium</name>
    <dbReference type="NCBI Taxonomy" id="2030880"/>
    <lineage>
        <taxon>Bacteria</taxon>
        <taxon>Pseudomonadati</taxon>
        <taxon>Pseudomonadota</taxon>
        <taxon>Gammaproteobacteria</taxon>
        <taxon>SAR86 cluster</taxon>
    </lineage>
</organism>
<evidence type="ECO:0000256" key="3">
    <source>
        <dbReference type="ARBA" id="ARBA00001941"/>
    </source>
</evidence>
<evidence type="ECO:0000256" key="11">
    <source>
        <dbReference type="ARBA" id="ARBA00022605"/>
    </source>
</evidence>
<name>A0A937IFV8_9GAMM</name>
<dbReference type="GO" id="GO:0009423">
    <property type="term" value="P:chorismate biosynthetic process"/>
    <property type="evidence" value="ECO:0007669"/>
    <property type="project" value="UniProtKB-UniRule"/>
</dbReference>
<evidence type="ECO:0000256" key="10">
    <source>
        <dbReference type="ARBA" id="ARBA00022490"/>
    </source>
</evidence>
<keyword evidence="10" id="KW-0963">Cytoplasm</keyword>
<keyword evidence="17 22" id="KW-0456">Lyase</keyword>
<evidence type="ECO:0000256" key="2">
    <source>
        <dbReference type="ARBA" id="ARBA00001911"/>
    </source>
</evidence>
<sequence>MNQIEIKSSKKTTNLSFVDNIDAVLSLISQSNQIIFVDKTLKTSTKALSDFLDERIEDVFLVDRAEENKNLSKAEEAYKFLTEKNINRDHEIVAIGGGALTDFAGFIAATFKRGIRLTLIPTSLLAQVDASIGGKTAINFGNVKNLVGSFYVPNNVVICSSFLKTLDQQEYLNGLAEVIKHAFITSDEEVDFIFNNIDKINQRDEALLNEIIKKSVKIKADIVINDFEEKGRRKFLNFGHTFGHGIESSNLVCPIFHGHAVIIGIMMAIKYSMHKKLLSEKKGLKAMDLISSFDFDFSEIKLNTNEIFQFMKSDKKNYNSLINLVLLKGFGEPMLYEENNPSELQNFIGDFVEEFRS</sequence>
<dbReference type="EMBL" id="JADHQA010000003">
    <property type="protein sequence ID" value="MBL6819844.1"/>
    <property type="molecule type" value="Genomic_DNA"/>
</dbReference>
<dbReference type="GO" id="GO:0046872">
    <property type="term" value="F:metal ion binding"/>
    <property type="evidence" value="ECO:0007669"/>
    <property type="project" value="UniProtKB-KW"/>
</dbReference>
<dbReference type="Pfam" id="PF24621">
    <property type="entry name" value="DHQS_C"/>
    <property type="match status" value="1"/>
</dbReference>
<dbReference type="SUPFAM" id="SSF56796">
    <property type="entry name" value="Dehydroquinate synthase-like"/>
    <property type="match status" value="1"/>
</dbReference>
<dbReference type="CDD" id="cd08195">
    <property type="entry name" value="DHQS"/>
    <property type="match status" value="1"/>
</dbReference>
<dbReference type="EC" id="4.2.3.4" evidence="8 19"/>
<evidence type="ECO:0000256" key="6">
    <source>
        <dbReference type="ARBA" id="ARBA00004661"/>
    </source>
</evidence>
<dbReference type="NCBIfam" id="TIGR01357">
    <property type="entry name" value="aroB"/>
    <property type="match status" value="1"/>
</dbReference>
<evidence type="ECO:0000256" key="13">
    <source>
        <dbReference type="ARBA" id="ARBA00022741"/>
    </source>
</evidence>
<comment type="cofactor">
    <cofactor evidence="3">
        <name>Co(2+)</name>
        <dbReference type="ChEBI" id="CHEBI:48828"/>
    </cofactor>
</comment>
<dbReference type="GO" id="GO:0005737">
    <property type="term" value="C:cytoplasm"/>
    <property type="evidence" value="ECO:0007669"/>
    <property type="project" value="UniProtKB-SubCell"/>
</dbReference>
<dbReference type="InterPro" id="IPR050071">
    <property type="entry name" value="Dehydroquinate_synthase"/>
</dbReference>
<evidence type="ECO:0000259" key="20">
    <source>
        <dbReference type="Pfam" id="PF01761"/>
    </source>
</evidence>
<dbReference type="Pfam" id="PF01761">
    <property type="entry name" value="DHQ_synthase"/>
    <property type="match status" value="1"/>
</dbReference>
<evidence type="ECO:0000256" key="7">
    <source>
        <dbReference type="ARBA" id="ARBA00005412"/>
    </source>
</evidence>
<feature type="domain" description="3-dehydroquinate synthase C-terminal" evidence="21">
    <location>
        <begin position="174"/>
        <end position="317"/>
    </location>
</feature>
<keyword evidence="18" id="KW-0170">Cobalt</keyword>
<evidence type="ECO:0000256" key="14">
    <source>
        <dbReference type="ARBA" id="ARBA00022833"/>
    </source>
</evidence>
<evidence type="ECO:0000256" key="19">
    <source>
        <dbReference type="NCBIfam" id="TIGR01357"/>
    </source>
</evidence>
<dbReference type="PANTHER" id="PTHR43622:SF7">
    <property type="entry name" value="3-DEHYDROQUINATE SYNTHASE, CHLOROPLASTIC"/>
    <property type="match status" value="1"/>
</dbReference>
<evidence type="ECO:0000313" key="22">
    <source>
        <dbReference type="EMBL" id="MBL6819844.1"/>
    </source>
</evidence>
<comment type="caution">
    <text evidence="22">The sequence shown here is derived from an EMBL/GenBank/DDBJ whole genome shotgun (WGS) entry which is preliminary data.</text>
</comment>
<evidence type="ECO:0000256" key="12">
    <source>
        <dbReference type="ARBA" id="ARBA00022723"/>
    </source>
</evidence>
<dbReference type="GO" id="GO:0003856">
    <property type="term" value="F:3-dehydroquinate synthase activity"/>
    <property type="evidence" value="ECO:0007669"/>
    <property type="project" value="UniProtKB-UniRule"/>
</dbReference>
<evidence type="ECO:0000256" key="17">
    <source>
        <dbReference type="ARBA" id="ARBA00023239"/>
    </source>
</evidence>
<evidence type="ECO:0000256" key="5">
    <source>
        <dbReference type="ARBA" id="ARBA00004496"/>
    </source>
</evidence>
<comment type="pathway">
    <text evidence="6">Metabolic intermediate biosynthesis; chorismate biosynthesis; chorismate from D-erythrose 4-phosphate and phosphoenolpyruvate: step 2/7.</text>
</comment>
<evidence type="ECO:0000256" key="4">
    <source>
        <dbReference type="ARBA" id="ARBA00003485"/>
    </source>
</evidence>
<keyword evidence="16" id="KW-0057">Aromatic amino acid biosynthesis</keyword>
<dbReference type="GO" id="GO:0009073">
    <property type="term" value="P:aromatic amino acid family biosynthetic process"/>
    <property type="evidence" value="ECO:0007669"/>
    <property type="project" value="UniProtKB-KW"/>
</dbReference>
<dbReference type="Proteomes" id="UP000704935">
    <property type="component" value="Unassembled WGS sequence"/>
</dbReference>